<dbReference type="InterPro" id="IPR029479">
    <property type="entry name" value="Nitroreductase"/>
</dbReference>
<evidence type="ECO:0000259" key="4">
    <source>
        <dbReference type="Pfam" id="PF00881"/>
    </source>
</evidence>
<keyword evidence="6" id="KW-1185">Reference proteome</keyword>
<dbReference type="InterPro" id="IPR033878">
    <property type="entry name" value="NfsB-like"/>
</dbReference>
<dbReference type="SUPFAM" id="SSF55469">
    <property type="entry name" value="FMN-dependent nitroreductase-like"/>
    <property type="match status" value="1"/>
</dbReference>
<gene>
    <name evidence="5" type="ORF">ABHN84_00230</name>
</gene>
<dbReference type="Proteomes" id="UP001477278">
    <property type="component" value="Unassembled WGS sequence"/>
</dbReference>
<proteinExistence type="inferred from homology"/>
<name>A0ABV0FIR7_9GAMM</name>
<dbReference type="Pfam" id="PF00881">
    <property type="entry name" value="Nitroreductase"/>
    <property type="match status" value="1"/>
</dbReference>
<dbReference type="CDD" id="cd02149">
    <property type="entry name" value="NfsB-like"/>
    <property type="match status" value="1"/>
</dbReference>
<protein>
    <submittedName>
        <fullName evidence="5">Nitroreductase family protein</fullName>
    </submittedName>
</protein>
<dbReference type="PANTHER" id="PTHR43673:SF10">
    <property type="entry name" value="NADH DEHYDROGENASE_NAD(P)H NITROREDUCTASE XCC3605-RELATED"/>
    <property type="match status" value="1"/>
</dbReference>
<comment type="similarity">
    <text evidence="1">Belongs to the nitroreductase family.</text>
</comment>
<evidence type="ECO:0000313" key="6">
    <source>
        <dbReference type="Proteomes" id="UP001477278"/>
    </source>
</evidence>
<feature type="domain" description="Nitroreductase" evidence="4">
    <location>
        <begin position="10"/>
        <end position="193"/>
    </location>
</feature>
<evidence type="ECO:0000256" key="1">
    <source>
        <dbReference type="ARBA" id="ARBA00007118"/>
    </source>
</evidence>
<evidence type="ECO:0000313" key="5">
    <source>
        <dbReference type="EMBL" id="MEO3680714.1"/>
    </source>
</evidence>
<organism evidence="5 6">
    <name type="scientific">Shewanella vesiculosa</name>
    <dbReference type="NCBI Taxonomy" id="518738"/>
    <lineage>
        <taxon>Bacteria</taxon>
        <taxon>Pseudomonadati</taxon>
        <taxon>Pseudomonadota</taxon>
        <taxon>Gammaproteobacteria</taxon>
        <taxon>Alteromonadales</taxon>
        <taxon>Shewanellaceae</taxon>
        <taxon>Shewanella</taxon>
    </lineage>
</organism>
<dbReference type="EMBL" id="JBDPZN010000001">
    <property type="protein sequence ID" value="MEO3680714.1"/>
    <property type="molecule type" value="Genomic_DNA"/>
</dbReference>
<dbReference type="InterPro" id="IPR000415">
    <property type="entry name" value="Nitroreductase-like"/>
</dbReference>
<evidence type="ECO:0000256" key="2">
    <source>
        <dbReference type="ARBA" id="ARBA00022857"/>
    </source>
</evidence>
<reference evidence="5 6" key="1">
    <citation type="submission" date="2024-05" db="EMBL/GenBank/DDBJ databases">
        <title>Genome sequencing of Marine Estuary Bacteria, Shewanella vesiculosa and S. baltica, and Pseudomonas syringae.</title>
        <authorList>
            <person name="Gurung A."/>
            <person name="Maclea K.S."/>
        </authorList>
    </citation>
    <scope>NUCLEOTIDE SEQUENCE [LARGE SCALE GENOMIC DNA]</scope>
    <source>
        <strain evidence="5 6">1A</strain>
    </source>
</reference>
<keyword evidence="2" id="KW-0521">NADP</keyword>
<accession>A0ABV0FIR7</accession>
<comment type="caution">
    <text evidence="5">The sequence shown here is derived from an EMBL/GenBank/DDBJ whole genome shotgun (WGS) entry which is preliminary data.</text>
</comment>
<dbReference type="RefSeq" id="WP_347689345.1">
    <property type="nucleotide sequence ID" value="NZ_JBDPZN010000001.1"/>
</dbReference>
<keyword evidence="3" id="KW-0560">Oxidoreductase</keyword>
<evidence type="ECO:0000256" key="3">
    <source>
        <dbReference type="ARBA" id="ARBA00023002"/>
    </source>
</evidence>
<dbReference type="Gene3D" id="3.40.109.10">
    <property type="entry name" value="NADH Oxidase"/>
    <property type="match status" value="1"/>
</dbReference>
<sequence>MTNAIITDLEKRYTAKRYDATKRVSQQDLAIIYDAMVLSPSSINSQPWKFIVIESDQAKQRLHDSYANKFQFNQPHAKAASHTILFAYNPKYTREDYAKVVDQGIIDGRTKPEDREAAFGGYAFVDLNTDEAGNNAAWTKSQTYLALGNTMHVLARLGIDSTPMEGVDSELLGEIFAEELGGYVCEVALAFGYHHSDEDYNAKLPKSRLAKEQVLQVV</sequence>
<dbReference type="PANTHER" id="PTHR43673">
    <property type="entry name" value="NAD(P)H NITROREDUCTASE YDGI-RELATED"/>
    <property type="match status" value="1"/>
</dbReference>